<gene>
    <name evidence="2" type="ORF">SDC9_20807</name>
</gene>
<sequence>MNYLFAAYSALWFIIFFYVFTVSKRQESIEKEVRYLKSVIEQRRS</sequence>
<protein>
    <recommendedName>
        <fullName evidence="3">CcmD family protein</fullName>
    </recommendedName>
</protein>
<accession>A0A644U7S4</accession>
<organism evidence="2">
    <name type="scientific">bioreactor metagenome</name>
    <dbReference type="NCBI Taxonomy" id="1076179"/>
    <lineage>
        <taxon>unclassified sequences</taxon>
        <taxon>metagenomes</taxon>
        <taxon>ecological metagenomes</taxon>
    </lineage>
</organism>
<keyword evidence="1" id="KW-0472">Membrane</keyword>
<dbReference type="EMBL" id="VSSQ01000084">
    <property type="protein sequence ID" value="MPL74988.1"/>
    <property type="molecule type" value="Genomic_DNA"/>
</dbReference>
<reference evidence="2" key="1">
    <citation type="submission" date="2019-08" db="EMBL/GenBank/DDBJ databases">
        <authorList>
            <person name="Kucharzyk K."/>
            <person name="Murdoch R.W."/>
            <person name="Higgins S."/>
            <person name="Loffler F."/>
        </authorList>
    </citation>
    <scope>NUCLEOTIDE SEQUENCE</scope>
</reference>
<feature type="transmembrane region" description="Helical" evidence="1">
    <location>
        <begin position="6"/>
        <end position="23"/>
    </location>
</feature>
<dbReference type="NCBIfam" id="TIGR04391">
    <property type="entry name" value="CcmD_alt_fam"/>
    <property type="match status" value="1"/>
</dbReference>
<evidence type="ECO:0008006" key="3">
    <source>
        <dbReference type="Google" id="ProtNLM"/>
    </source>
</evidence>
<comment type="caution">
    <text evidence="2">The sequence shown here is derived from an EMBL/GenBank/DDBJ whole genome shotgun (WGS) entry which is preliminary data.</text>
</comment>
<dbReference type="AlphaFoldDB" id="A0A644U7S4"/>
<keyword evidence="1" id="KW-0812">Transmembrane</keyword>
<proteinExistence type="predicted"/>
<evidence type="ECO:0000313" key="2">
    <source>
        <dbReference type="EMBL" id="MPL74988.1"/>
    </source>
</evidence>
<dbReference type="InterPro" id="IPR030888">
    <property type="entry name" value="Put_ccm"/>
</dbReference>
<evidence type="ECO:0000256" key="1">
    <source>
        <dbReference type="SAM" id="Phobius"/>
    </source>
</evidence>
<keyword evidence="1" id="KW-1133">Transmembrane helix</keyword>
<name>A0A644U7S4_9ZZZZ</name>